<dbReference type="RefSeq" id="WP_131903216.1">
    <property type="nucleotide sequence ID" value="NZ_SMKU01000477.1"/>
</dbReference>
<sequence length="113" mass="12401">MLSLVLDCADGGSVGCEVELEVHELQVSAVFGVDRIKYGLEEIGELATGVVIDEAPVGYFELVAAVLGGFRLVDRWFGGRGWSRDVRWFGSRRRTGDGRLRVSRRSGGRTVGW</sequence>
<protein>
    <submittedName>
        <fullName evidence="1">Uncharacterized protein</fullName>
    </submittedName>
</protein>
<name>A0A4R4ZXJ0_9ACTN</name>
<dbReference type="EMBL" id="SMKU01000477">
    <property type="protein sequence ID" value="TDD63695.1"/>
    <property type="molecule type" value="Genomic_DNA"/>
</dbReference>
<reference evidence="1 2" key="1">
    <citation type="submission" date="2019-03" db="EMBL/GenBank/DDBJ databases">
        <title>Draft genome sequences of novel Actinobacteria.</title>
        <authorList>
            <person name="Sahin N."/>
            <person name="Ay H."/>
            <person name="Saygin H."/>
        </authorList>
    </citation>
    <scope>NUCLEOTIDE SEQUENCE [LARGE SCALE GENOMIC DNA]</scope>
    <source>
        <strain evidence="1 2">H3C3</strain>
    </source>
</reference>
<dbReference type="AlphaFoldDB" id="A0A4R4ZXJ0"/>
<comment type="caution">
    <text evidence="1">The sequence shown here is derived from an EMBL/GenBank/DDBJ whole genome shotgun (WGS) entry which is preliminary data.</text>
</comment>
<feature type="non-terminal residue" evidence="1">
    <location>
        <position position="113"/>
    </location>
</feature>
<keyword evidence="2" id="KW-1185">Reference proteome</keyword>
<gene>
    <name evidence="1" type="ORF">E1298_43385</name>
</gene>
<dbReference type="Proteomes" id="UP000294513">
    <property type="component" value="Unassembled WGS sequence"/>
</dbReference>
<accession>A0A4R4ZXJ0</accession>
<organism evidence="1 2">
    <name type="scientific">Actinomadura rubrisoli</name>
    <dbReference type="NCBI Taxonomy" id="2530368"/>
    <lineage>
        <taxon>Bacteria</taxon>
        <taxon>Bacillati</taxon>
        <taxon>Actinomycetota</taxon>
        <taxon>Actinomycetes</taxon>
        <taxon>Streptosporangiales</taxon>
        <taxon>Thermomonosporaceae</taxon>
        <taxon>Actinomadura</taxon>
    </lineage>
</organism>
<proteinExistence type="predicted"/>
<evidence type="ECO:0000313" key="2">
    <source>
        <dbReference type="Proteomes" id="UP000294513"/>
    </source>
</evidence>
<evidence type="ECO:0000313" key="1">
    <source>
        <dbReference type="EMBL" id="TDD63695.1"/>
    </source>
</evidence>